<feature type="region of interest" description="Disordered" evidence="1">
    <location>
        <begin position="1"/>
        <end position="29"/>
    </location>
</feature>
<evidence type="ECO:0000313" key="2">
    <source>
        <dbReference type="EMBL" id="CCM64032.1"/>
    </source>
</evidence>
<dbReference type="HOGENOM" id="CLU_2970866_0_0_11"/>
<proteinExistence type="predicted"/>
<organism evidence="2 3">
    <name type="scientific">Candidatus Neomicrothrix parvicella RN1</name>
    <dbReference type="NCBI Taxonomy" id="1229780"/>
    <lineage>
        <taxon>Bacteria</taxon>
        <taxon>Bacillati</taxon>
        <taxon>Actinomycetota</taxon>
        <taxon>Acidimicrobiia</taxon>
        <taxon>Acidimicrobiales</taxon>
        <taxon>Microthrixaceae</taxon>
        <taxon>Candidatus Neomicrothrix</taxon>
    </lineage>
</organism>
<evidence type="ECO:0000256" key="1">
    <source>
        <dbReference type="SAM" id="MobiDB-lite"/>
    </source>
</evidence>
<dbReference type="EMBL" id="CANL01000027">
    <property type="protein sequence ID" value="CCM64032.1"/>
    <property type="molecule type" value="Genomic_DNA"/>
</dbReference>
<evidence type="ECO:0000313" key="3">
    <source>
        <dbReference type="Proteomes" id="UP000018291"/>
    </source>
</evidence>
<dbReference type="STRING" id="1229780.BN381_330017"/>
<feature type="compositionally biased region" description="Basic and acidic residues" evidence="1">
    <location>
        <begin position="1"/>
        <end position="26"/>
    </location>
</feature>
<protein>
    <submittedName>
        <fullName evidence="2">Uncharacterized protein</fullName>
    </submittedName>
</protein>
<sequence length="58" mass="6798">MPLVQGHDRDHRARDQRQEGEPKEADPYPFVQFLRTSAIRFIHSIRSEIPCDGRPKLV</sequence>
<gene>
    <name evidence="2" type="ORF">BN381_330017</name>
</gene>
<accession>R4Z5W3</accession>
<keyword evidence="3" id="KW-1185">Reference proteome</keyword>
<reference evidence="2 3" key="1">
    <citation type="journal article" date="2013" name="ISME J.">
        <title>Metabolic model for the filamentous 'Candidatus Microthrix parvicella' based on genomic and metagenomic analyses.</title>
        <authorList>
            <person name="Jon McIlroy S."/>
            <person name="Kristiansen R."/>
            <person name="Albertsen M."/>
            <person name="Michael Karst S."/>
            <person name="Rossetti S."/>
            <person name="Lund Nielsen J."/>
            <person name="Tandoi V."/>
            <person name="James Seviour R."/>
            <person name="Nielsen P.H."/>
        </authorList>
    </citation>
    <scope>NUCLEOTIDE SEQUENCE [LARGE SCALE GENOMIC DNA]</scope>
    <source>
        <strain evidence="2 3">RN1</strain>
    </source>
</reference>
<comment type="caution">
    <text evidence="2">The sequence shown here is derived from an EMBL/GenBank/DDBJ whole genome shotgun (WGS) entry which is preliminary data.</text>
</comment>
<dbReference type="Proteomes" id="UP000018291">
    <property type="component" value="Unassembled WGS sequence"/>
</dbReference>
<name>R4Z5W3_9ACTN</name>
<dbReference type="AlphaFoldDB" id="R4Z5W3"/>